<dbReference type="FunFam" id="2.60.40.4100:FF:000002">
    <property type="entry name" value="Zona pellucida sperm-binding protein 3"/>
    <property type="match status" value="1"/>
</dbReference>
<dbReference type="PANTHER" id="PTHR11576:SF2">
    <property type="entry name" value="ZONA PELLUCIDA SPERM-BINDING PROTEIN 3"/>
    <property type="match status" value="1"/>
</dbReference>
<feature type="compositionally biased region" description="Polar residues" evidence="1">
    <location>
        <begin position="67"/>
        <end position="76"/>
    </location>
</feature>
<dbReference type="InterPro" id="IPR042235">
    <property type="entry name" value="ZP-C_dom"/>
</dbReference>
<dbReference type="Pfam" id="PF00100">
    <property type="entry name" value="Zona_pellucida"/>
    <property type="match status" value="1"/>
</dbReference>
<evidence type="ECO:0000313" key="5">
    <source>
        <dbReference type="Proteomes" id="UP000250572"/>
    </source>
</evidence>
<gene>
    <name evidence="4" type="ORF">CCH79_00013198</name>
</gene>
<feature type="region of interest" description="Disordered" evidence="1">
    <location>
        <begin position="67"/>
        <end position="116"/>
    </location>
</feature>
<evidence type="ECO:0000256" key="1">
    <source>
        <dbReference type="SAM" id="MobiDB-lite"/>
    </source>
</evidence>
<dbReference type="GO" id="GO:0032190">
    <property type="term" value="F:acrosin binding"/>
    <property type="evidence" value="ECO:0007669"/>
    <property type="project" value="TreeGrafter"/>
</dbReference>
<dbReference type="GO" id="GO:0031012">
    <property type="term" value="C:extracellular matrix"/>
    <property type="evidence" value="ECO:0007669"/>
    <property type="project" value="TreeGrafter"/>
</dbReference>
<dbReference type="GO" id="GO:0007339">
    <property type="term" value="P:binding of sperm to zona pellucida"/>
    <property type="evidence" value="ECO:0007669"/>
    <property type="project" value="TreeGrafter"/>
</dbReference>
<dbReference type="GO" id="GO:0035803">
    <property type="term" value="P:egg coat formation"/>
    <property type="evidence" value="ECO:0007669"/>
    <property type="project" value="TreeGrafter"/>
</dbReference>
<dbReference type="GO" id="GO:2000344">
    <property type="term" value="P:positive regulation of acrosome reaction"/>
    <property type="evidence" value="ECO:0007669"/>
    <property type="project" value="TreeGrafter"/>
</dbReference>
<dbReference type="EMBL" id="NHOQ01000199">
    <property type="protein sequence ID" value="PWA32242.1"/>
    <property type="molecule type" value="Genomic_DNA"/>
</dbReference>
<name>A0A315W9X3_GAMAF</name>
<keyword evidence="2" id="KW-0472">Membrane</keyword>
<proteinExistence type="predicted"/>
<evidence type="ECO:0000256" key="2">
    <source>
        <dbReference type="SAM" id="Phobius"/>
    </source>
</evidence>
<keyword evidence="5" id="KW-1185">Reference proteome</keyword>
<dbReference type="Proteomes" id="UP000250572">
    <property type="component" value="Unassembled WGS sequence"/>
</dbReference>
<organism evidence="4 5">
    <name type="scientific">Gambusia affinis</name>
    <name type="common">Western mosquitofish</name>
    <name type="synonym">Heterandria affinis</name>
    <dbReference type="NCBI Taxonomy" id="33528"/>
    <lineage>
        <taxon>Eukaryota</taxon>
        <taxon>Metazoa</taxon>
        <taxon>Chordata</taxon>
        <taxon>Craniata</taxon>
        <taxon>Vertebrata</taxon>
        <taxon>Euteleostomi</taxon>
        <taxon>Actinopterygii</taxon>
        <taxon>Neopterygii</taxon>
        <taxon>Teleostei</taxon>
        <taxon>Neoteleostei</taxon>
        <taxon>Acanthomorphata</taxon>
        <taxon>Ovalentaria</taxon>
        <taxon>Atherinomorphae</taxon>
        <taxon>Cyprinodontiformes</taxon>
        <taxon>Poeciliidae</taxon>
        <taxon>Poeciliinae</taxon>
        <taxon>Gambusia</taxon>
    </lineage>
</organism>
<dbReference type="PANTHER" id="PTHR11576">
    <property type="entry name" value="ZONA PELLUCIDA SPERM-BINDING PROTEIN 3"/>
    <property type="match status" value="1"/>
</dbReference>
<evidence type="ECO:0000259" key="3">
    <source>
        <dbReference type="Pfam" id="PF00100"/>
    </source>
</evidence>
<evidence type="ECO:0000313" key="4">
    <source>
        <dbReference type="EMBL" id="PWA32242.1"/>
    </source>
</evidence>
<dbReference type="AlphaFoldDB" id="A0A315W9X3"/>
<sequence>MSESFSHPDLRERRSVLLLSRGNLCSAAQNSLRVSLVTNETLRKQVTTSSQQATRLSPVTLRLRNLSRSGEEQSLQVAEARLSSEQKETDPAAGCPELNMSSPDPSRKRPKVVRPERPAPAVAVLARCGEEKVTVASAATPRGLCGRPSPLTSKTEQQLCFALRFVTKDWRSLRASNVYSMREMMHMEAAVMQGVHVPLRVFVDSCVVTASPDPTSHPSYSIIVVNQRVKSHRLRCLMDSKLTGAQSYFMPRSQEDKLHFQMKAFKFTQDDRSELIPTTVTNRANNPRLFLLMLPPSASYPSMGLLCGAGVALAVVMGSVSTLVCSRLHKPAGYSVCT</sequence>
<keyword evidence="2" id="KW-1133">Transmembrane helix</keyword>
<dbReference type="Gene3D" id="2.60.40.4100">
    <property type="entry name" value="Zona pellucida, ZP-C domain"/>
    <property type="match status" value="1"/>
</dbReference>
<feature type="domain" description="ZP-C" evidence="3">
    <location>
        <begin position="157"/>
        <end position="274"/>
    </location>
</feature>
<feature type="transmembrane region" description="Helical" evidence="2">
    <location>
        <begin position="303"/>
        <end position="325"/>
    </location>
</feature>
<dbReference type="InterPro" id="IPR055355">
    <property type="entry name" value="ZP-C"/>
</dbReference>
<keyword evidence="2" id="KW-0812">Transmembrane</keyword>
<comment type="caution">
    <text evidence="4">The sequence shown here is derived from an EMBL/GenBank/DDBJ whole genome shotgun (WGS) entry which is preliminary data.</text>
</comment>
<reference evidence="4 5" key="1">
    <citation type="journal article" date="2018" name="G3 (Bethesda)">
        <title>A High-Quality Reference Genome for the Invasive Mosquitofish Gambusia affinis Using a Chicago Library.</title>
        <authorList>
            <person name="Hoffberg S.L."/>
            <person name="Troendle N.J."/>
            <person name="Glenn T.C."/>
            <person name="Mahmud O."/>
            <person name="Louha S."/>
            <person name="Chalopin D."/>
            <person name="Bennetzen J.L."/>
            <person name="Mauricio R."/>
        </authorList>
    </citation>
    <scope>NUCLEOTIDE SEQUENCE [LARGE SCALE GENOMIC DNA]</scope>
    <source>
        <strain evidence="4">NE01/NJP1002.9</strain>
        <tissue evidence="4">Muscle</tissue>
    </source>
</reference>
<protein>
    <recommendedName>
        <fullName evidence="3">ZP-C domain-containing protein</fullName>
    </recommendedName>
</protein>
<accession>A0A315W9X3</accession>